<dbReference type="InterPro" id="IPR016164">
    <property type="entry name" value="FAD-linked_Oxase-like_C"/>
</dbReference>
<dbReference type="Gene3D" id="3.30.70.2740">
    <property type="match status" value="1"/>
</dbReference>
<protein>
    <submittedName>
        <fullName evidence="6">FAD-binding oxidoreductase</fullName>
    </submittedName>
</protein>
<comment type="cofactor">
    <cofactor evidence="1">
        <name>FAD</name>
        <dbReference type="ChEBI" id="CHEBI:57692"/>
    </cofactor>
</comment>
<reference evidence="6" key="1">
    <citation type="submission" date="2023-09" db="EMBL/GenBank/DDBJ databases">
        <title>Undibacterium sp. 20NA77.5 isolated from freshwater.</title>
        <authorList>
            <person name="Le V."/>
            <person name="Ko S.-R."/>
            <person name="Ahn C.-Y."/>
            <person name="Oh H.-M."/>
        </authorList>
    </citation>
    <scope>NUCLEOTIDE SEQUENCE</scope>
    <source>
        <strain evidence="6">20NA77.5</strain>
    </source>
</reference>
<evidence type="ECO:0000256" key="3">
    <source>
        <dbReference type="ARBA" id="ARBA00022827"/>
    </source>
</evidence>
<gene>
    <name evidence="6" type="ORF">RF679_11530</name>
</gene>
<dbReference type="InterPro" id="IPR006094">
    <property type="entry name" value="Oxid_FAD_bind_N"/>
</dbReference>
<keyword evidence="7" id="KW-1185">Reference proteome</keyword>
<accession>A0ABY9REK8</accession>
<keyword evidence="2" id="KW-0285">Flavoprotein</keyword>
<dbReference type="Pfam" id="PF01565">
    <property type="entry name" value="FAD_binding_4"/>
    <property type="match status" value="1"/>
</dbReference>
<dbReference type="SUPFAM" id="SSF55103">
    <property type="entry name" value="FAD-linked oxidases, C-terminal domain"/>
    <property type="match status" value="1"/>
</dbReference>
<dbReference type="Pfam" id="PF02913">
    <property type="entry name" value="FAD-oxidase_C"/>
    <property type="match status" value="1"/>
</dbReference>
<keyword evidence="3" id="KW-0274">FAD</keyword>
<dbReference type="Gene3D" id="3.30.70.2190">
    <property type="match status" value="1"/>
</dbReference>
<dbReference type="SUPFAM" id="SSF56176">
    <property type="entry name" value="FAD-binding/transporter-associated domain-like"/>
    <property type="match status" value="1"/>
</dbReference>
<dbReference type="Proteomes" id="UP001181355">
    <property type="component" value="Chromosome"/>
</dbReference>
<dbReference type="Gene3D" id="3.30.43.10">
    <property type="entry name" value="Uridine Diphospho-n-acetylenolpyruvylglucosamine Reductase, domain 2"/>
    <property type="match status" value="1"/>
</dbReference>
<dbReference type="RefSeq" id="WP_309480778.1">
    <property type="nucleotide sequence ID" value="NZ_CP133720.1"/>
</dbReference>
<feature type="domain" description="FAD-binding PCMH-type" evidence="5">
    <location>
        <begin position="44"/>
        <end position="225"/>
    </location>
</feature>
<dbReference type="PANTHER" id="PTHR43716:SF1">
    <property type="entry name" value="D-2-HYDROXYGLUTARATE DEHYDROGENASE, MITOCHONDRIAL"/>
    <property type="match status" value="1"/>
</dbReference>
<name>A0ABY9REK8_9BURK</name>
<dbReference type="InterPro" id="IPR016169">
    <property type="entry name" value="FAD-bd_PCMH_sub2"/>
</dbReference>
<dbReference type="InterPro" id="IPR004113">
    <property type="entry name" value="FAD-bd_oxidored_4_C"/>
</dbReference>
<dbReference type="PANTHER" id="PTHR43716">
    <property type="entry name" value="D-2-HYDROXYGLUTARATE DEHYDROGENASE, MITOCHONDRIAL"/>
    <property type="match status" value="1"/>
</dbReference>
<evidence type="ECO:0000313" key="7">
    <source>
        <dbReference type="Proteomes" id="UP001181355"/>
    </source>
</evidence>
<dbReference type="InterPro" id="IPR016167">
    <property type="entry name" value="FAD-bd_PCMH_sub1"/>
</dbReference>
<sequence length="487" mass="52933">MLTVTTKTSQQENLLAGLRAVLGEHGLLTDANDCARFTTGARYGQGSTLAVLRPDSHEQVVECVRLCADAEQAVVLQGANTGLVAASTPDASGRYVVLSLERIKKHIEVDVINRSVSVDAGVSLQELNEALEPHGLFFPIDLGANPSIGGMIAANTGGARLVKYGDVRQNLLGLRAVLMHPAGEVLDLQTALRKNNTGPDLKQLFVGSSGAYGIITRAVLQVHRIPKQTATALVVPRDQAAVLELLSVLERDCSEFLTAFEGVSGAALQAVLKHIPSISNPFAPEPVPHYCVLLELASTADPQVTGIDLESVLMRCLENLFGDVVENAVVGRGKDLWRIRHAISEALRHEGKMIAFDISMPRSSFVKFRDEGLALMAEKYPWIKVMDFGHWADGGCHFNMVWPSAEQAESTNAIPSYDAQVVQQIRTEIYDLVVNTYQGSFSAEHGVGPYNLDFYQRYTASSSRQLAGELQTMLDPKRLLGLTWFGE</sequence>
<proteinExistence type="predicted"/>
<dbReference type="EMBL" id="CP133720">
    <property type="protein sequence ID" value="WMW79279.1"/>
    <property type="molecule type" value="Genomic_DNA"/>
</dbReference>
<evidence type="ECO:0000256" key="2">
    <source>
        <dbReference type="ARBA" id="ARBA00022630"/>
    </source>
</evidence>
<dbReference type="InterPro" id="IPR036318">
    <property type="entry name" value="FAD-bd_PCMH-like_sf"/>
</dbReference>
<evidence type="ECO:0000256" key="1">
    <source>
        <dbReference type="ARBA" id="ARBA00001974"/>
    </source>
</evidence>
<evidence type="ECO:0000259" key="5">
    <source>
        <dbReference type="PROSITE" id="PS51387"/>
    </source>
</evidence>
<dbReference type="InterPro" id="IPR051264">
    <property type="entry name" value="FAD-oxidored/transferase_4"/>
</dbReference>
<evidence type="ECO:0000256" key="4">
    <source>
        <dbReference type="ARBA" id="ARBA00023002"/>
    </source>
</evidence>
<organism evidence="6 7">
    <name type="scientific">Undibacterium cyanobacteriorum</name>
    <dbReference type="NCBI Taxonomy" id="3073561"/>
    <lineage>
        <taxon>Bacteria</taxon>
        <taxon>Pseudomonadati</taxon>
        <taxon>Pseudomonadota</taxon>
        <taxon>Betaproteobacteria</taxon>
        <taxon>Burkholderiales</taxon>
        <taxon>Oxalobacteraceae</taxon>
        <taxon>Undibacterium</taxon>
    </lineage>
</organism>
<dbReference type="InterPro" id="IPR016166">
    <property type="entry name" value="FAD-bd_PCMH"/>
</dbReference>
<dbReference type="PROSITE" id="PS51387">
    <property type="entry name" value="FAD_PCMH"/>
    <property type="match status" value="1"/>
</dbReference>
<evidence type="ECO:0000313" key="6">
    <source>
        <dbReference type="EMBL" id="WMW79279.1"/>
    </source>
</evidence>
<dbReference type="Gene3D" id="3.30.465.10">
    <property type="match status" value="1"/>
</dbReference>
<keyword evidence="4" id="KW-0560">Oxidoreductase</keyword>